<evidence type="ECO:0000256" key="2">
    <source>
        <dbReference type="ARBA" id="ARBA00022722"/>
    </source>
</evidence>
<protein>
    <recommendedName>
        <fullName evidence="4">VRR-NUC domain-containing protein</fullName>
    </recommendedName>
</protein>
<dbReference type="GO" id="GO:0003676">
    <property type="term" value="F:nucleic acid binding"/>
    <property type="evidence" value="ECO:0007669"/>
    <property type="project" value="InterPro"/>
</dbReference>
<keyword evidence="3" id="KW-0378">Hydrolase</keyword>
<keyword evidence="2" id="KW-0540">Nuclease</keyword>
<accession>A0A369QBY6</accession>
<evidence type="ECO:0000256" key="3">
    <source>
        <dbReference type="ARBA" id="ARBA00022801"/>
    </source>
</evidence>
<dbReference type="InterPro" id="IPR011856">
    <property type="entry name" value="tRNA_endonuc-like_dom_sf"/>
</dbReference>
<dbReference type="EMBL" id="QBKA01000002">
    <property type="protein sequence ID" value="RDC59768.1"/>
    <property type="molecule type" value="Genomic_DNA"/>
</dbReference>
<dbReference type="RefSeq" id="WP_115366069.1">
    <property type="nucleotide sequence ID" value="NZ_QBKA01000002.1"/>
</dbReference>
<reference evidence="5 6" key="1">
    <citation type="submission" date="2018-04" db="EMBL/GenBank/DDBJ databases">
        <title>Altererythrobacter sp. HME9302 genome sequencing and assembly.</title>
        <authorList>
            <person name="Kang H."/>
            <person name="Kim H."/>
            <person name="Joh K."/>
        </authorList>
    </citation>
    <scope>NUCLEOTIDE SEQUENCE [LARGE SCALE GENOMIC DNA]</scope>
    <source>
        <strain evidence="5 6">HME9302</strain>
    </source>
</reference>
<sequence length="116" mass="12741">MIHAESIIQKAMVKHIRAKGLFVCHVPNGGKLPGTRQQKLRTGARLKAEGLVAGFPDLVLYGPEGRVGMIEVKAEGKYQQPNQKTCQAALEALGHRYAVCRSNDDVDETLSEWGWA</sequence>
<organism evidence="5 6">
    <name type="scientific">Alteripontixanthobacter maritimus</name>
    <dbReference type="NCBI Taxonomy" id="2161824"/>
    <lineage>
        <taxon>Bacteria</taxon>
        <taxon>Pseudomonadati</taxon>
        <taxon>Pseudomonadota</taxon>
        <taxon>Alphaproteobacteria</taxon>
        <taxon>Sphingomonadales</taxon>
        <taxon>Erythrobacteraceae</taxon>
        <taxon>Alteripontixanthobacter</taxon>
    </lineage>
</organism>
<proteinExistence type="predicted"/>
<comment type="caution">
    <text evidence="5">The sequence shown here is derived from an EMBL/GenBank/DDBJ whole genome shotgun (WGS) entry which is preliminary data.</text>
</comment>
<dbReference type="Pfam" id="PF08774">
    <property type="entry name" value="VRR_NUC"/>
    <property type="match status" value="1"/>
</dbReference>
<dbReference type="Proteomes" id="UP000253727">
    <property type="component" value="Unassembled WGS sequence"/>
</dbReference>
<evidence type="ECO:0000313" key="6">
    <source>
        <dbReference type="Proteomes" id="UP000253727"/>
    </source>
</evidence>
<dbReference type="InterPro" id="IPR014883">
    <property type="entry name" value="VRR_NUC"/>
</dbReference>
<evidence type="ECO:0000259" key="4">
    <source>
        <dbReference type="SMART" id="SM00990"/>
    </source>
</evidence>
<gene>
    <name evidence="5" type="ORF">HME9302_00963</name>
</gene>
<keyword evidence="6" id="KW-1185">Reference proteome</keyword>
<name>A0A369QBY6_9SPHN</name>
<evidence type="ECO:0000313" key="5">
    <source>
        <dbReference type="EMBL" id="RDC59768.1"/>
    </source>
</evidence>
<comment type="cofactor">
    <cofactor evidence="1">
        <name>Mg(2+)</name>
        <dbReference type="ChEBI" id="CHEBI:18420"/>
    </cofactor>
</comment>
<dbReference type="Gene3D" id="3.40.1350.10">
    <property type="match status" value="1"/>
</dbReference>
<dbReference type="SMART" id="SM00990">
    <property type="entry name" value="VRR_NUC"/>
    <property type="match status" value="1"/>
</dbReference>
<evidence type="ECO:0000256" key="1">
    <source>
        <dbReference type="ARBA" id="ARBA00001946"/>
    </source>
</evidence>
<dbReference type="GO" id="GO:0004518">
    <property type="term" value="F:nuclease activity"/>
    <property type="evidence" value="ECO:0007669"/>
    <property type="project" value="UniProtKB-KW"/>
</dbReference>
<dbReference type="GO" id="GO:0016788">
    <property type="term" value="F:hydrolase activity, acting on ester bonds"/>
    <property type="evidence" value="ECO:0007669"/>
    <property type="project" value="InterPro"/>
</dbReference>
<dbReference type="AlphaFoldDB" id="A0A369QBY6"/>
<dbReference type="OrthoDB" id="5070at2"/>
<feature type="domain" description="VRR-NUC" evidence="4">
    <location>
        <begin position="31"/>
        <end position="104"/>
    </location>
</feature>